<protein>
    <submittedName>
        <fullName evidence="2 4">Uncharacterized protein</fullName>
    </submittedName>
</protein>
<dbReference type="GeneID" id="54464332"/>
<organism evidence="2">
    <name type="scientific">Mytilinidion resinicola</name>
    <dbReference type="NCBI Taxonomy" id="574789"/>
    <lineage>
        <taxon>Eukaryota</taxon>
        <taxon>Fungi</taxon>
        <taxon>Dikarya</taxon>
        <taxon>Ascomycota</taxon>
        <taxon>Pezizomycotina</taxon>
        <taxon>Dothideomycetes</taxon>
        <taxon>Pleosporomycetidae</taxon>
        <taxon>Mytilinidiales</taxon>
        <taxon>Mytilinidiaceae</taxon>
        <taxon>Mytilinidion</taxon>
    </lineage>
</organism>
<keyword evidence="1" id="KW-0812">Transmembrane</keyword>
<feature type="non-terminal residue" evidence="2">
    <location>
        <position position="145"/>
    </location>
</feature>
<keyword evidence="1" id="KW-0472">Membrane</keyword>
<dbReference type="Proteomes" id="UP000504636">
    <property type="component" value="Unplaced"/>
</dbReference>
<keyword evidence="1" id="KW-1133">Transmembrane helix</keyword>
<dbReference type="OrthoDB" id="10572554at2759"/>
<dbReference type="RefSeq" id="XP_033580289.1">
    <property type="nucleotide sequence ID" value="XM_033723439.1"/>
</dbReference>
<dbReference type="EMBL" id="MU003696">
    <property type="protein sequence ID" value="KAF2813325.1"/>
    <property type="molecule type" value="Genomic_DNA"/>
</dbReference>
<evidence type="ECO:0000256" key="1">
    <source>
        <dbReference type="SAM" id="Phobius"/>
    </source>
</evidence>
<gene>
    <name evidence="2 4" type="ORF">BDZ99DRAFT_496348</name>
</gene>
<accession>A0A6A6YZH0</accession>
<sequence length="145" mass="16072">MDVSTIVRSSSTLVQTTVLAAAMTAMSGIAVVVDRMVFGRPRARADFQRLEEHYRNVAPHETIDRSIAERCYTDGQGETHRVPFPYELILNPKVSPAQRSSIRARMLILYLTVHTFGASERIGYPTSSKGYSNARRALTRSGGAK</sequence>
<dbReference type="AlphaFoldDB" id="A0A6A6YZH0"/>
<evidence type="ECO:0000313" key="4">
    <source>
        <dbReference type="RefSeq" id="XP_033580289.1"/>
    </source>
</evidence>
<name>A0A6A6YZH0_9PEZI</name>
<evidence type="ECO:0000313" key="3">
    <source>
        <dbReference type="Proteomes" id="UP000504636"/>
    </source>
</evidence>
<feature type="transmembrane region" description="Helical" evidence="1">
    <location>
        <begin position="12"/>
        <end position="33"/>
    </location>
</feature>
<keyword evidence="3" id="KW-1185">Reference proteome</keyword>
<reference evidence="2 4" key="1">
    <citation type="journal article" date="2020" name="Stud. Mycol.">
        <title>101 Dothideomycetes genomes: a test case for predicting lifestyles and emergence of pathogens.</title>
        <authorList>
            <person name="Haridas S."/>
            <person name="Albert R."/>
            <person name="Binder M."/>
            <person name="Bloem J."/>
            <person name="Labutti K."/>
            <person name="Salamov A."/>
            <person name="Andreopoulos B."/>
            <person name="Baker S."/>
            <person name="Barry K."/>
            <person name="Bills G."/>
            <person name="Bluhm B."/>
            <person name="Cannon C."/>
            <person name="Castanera R."/>
            <person name="Culley D."/>
            <person name="Daum C."/>
            <person name="Ezra D."/>
            <person name="Gonzalez J."/>
            <person name="Henrissat B."/>
            <person name="Kuo A."/>
            <person name="Liang C."/>
            <person name="Lipzen A."/>
            <person name="Lutzoni F."/>
            <person name="Magnuson J."/>
            <person name="Mondo S."/>
            <person name="Nolan M."/>
            <person name="Ohm R."/>
            <person name="Pangilinan J."/>
            <person name="Park H.-J."/>
            <person name="Ramirez L."/>
            <person name="Alfaro M."/>
            <person name="Sun H."/>
            <person name="Tritt A."/>
            <person name="Yoshinaga Y."/>
            <person name="Zwiers L.-H."/>
            <person name="Turgeon B."/>
            <person name="Goodwin S."/>
            <person name="Spatafora J."/>
            <person name="Crous P."/>
            <person name="Grigoriev I."/>
        </authorList>
    </citation>
    <scope>NUCLEOTIDE SEQUENCE</scope>
    <source>
        <strain evidence="2 4">CBS 304.34</strain>
    </source>
</reference>
<evidence type="ECO:0000313" key="2">
    <source>
        <dbReference type="EMBL" id="KAF2813325.1"/>
    </source>
</evidence>
<reference evidence="4" key="3">
    <citation type="submission" date="2025-04" db="UniProtKB">
        <authorList>
            <consortium name="RefSeq"/>
        </authorList>
    </citation>
    <scope>IDENTIFICATION</scope>
    <source>
        <strain evidence="4">CBS 304.34</strain>
    </source>
</reference>
<reference evidence="4" key="2">
    <citation type="submission" date="2020-04" db="EMBL/GenBank/DDBJ databases">
        <authorList>
            <consortium name="NCBI Genome Project"/>
        </authorList>
    </citation>
    <scope>NUCLEOTIDE SEQUENCE</scope>
    <source>
        <strain evidence="4">CBS 304.34</strain>
    </source>
</reference>
<proteinExistence type="predicted"/>